<evidence type="ECO:0000313" key="2">
    <source>
        <dbReference type="Proteomes" id="UP001185068"/>
    </source>
</evidence>
<evidence type="ECO:0000313" key="1">
    <source>
        <dbReference type="EMBL" id="MDR9947297.1"/>
    </source>
</evidence>
<dbReference type="EMBL" id="JALLIR010000001">
    <property type="protein sequence ID" value="MDR9947297.1"/>
    <property type="molecule type" value="Genomic_DNA"/>
</dbReference>
<dbReference type="Proteomes" id="UP001185068">
    <property type="component" value="Unassembled WGS sequence"/>
</dbReference>
<protein>
    <submittedName>
        <fullName evidence="1">DUF6236 family protein</fullName>
    </submittedName>
</protein>
<comment type="caution">
    <text evidence="1">The sequence shown here is derived from an EMBL/GenBank/DDBJ whole genome shotgun (WGS) entry which is preliminary data.</text>
</comment>
<organism evidence="1 2">
    <name type="scientific">Enterobacter sichuanensis</name>
    <dbReference type="NCBI Taxonomy" id="2071710"/>
    <lineage>
        <taxon>Bacteria</taxon>
        <taxon>Pseudomonadati</taxon>
        <taxon>Pseudomonadota</taxon>
        <taxon>Gammaproteobacteria</taxon>
        <taxon>Enterobacterales</taxon>
        <taxon>Enterobacteriaceae</taxon>
        <taxon>Enterobacter</taxon>
        <taxon>Enterobacter cloacae complex</taxon>
    </lineage>
</organism>
<proteinExistence type="predicted"/>
<dbReference type="InterPro" id="IPR046203">
    <property type="entry name" value="DUF6236"/>
</dbReference>
<dbReference type="RefSeq" id="WP_310822268.1">
    <property type="nucleotide sequence ID" value="NZ_JALLIR010000001.1"/>
</dbReference>
<sequence>MLHWINANLLELTMERGVVFTSCELLCTEGGRGFQTGRSISPEELNYLTLYWDKLVSPTNNFIHLGLINEDELIKCGVLTRLRFVEHGFMDGTRMTNFHARTHVDALNLLKKNEADVDWRMHFFNNEVAIHKDKAARKEVLKFELADLLPVPPKDIPLHEILEFKERRKDELLSLHGYLDELYFEVLKSGDFDLQRAKAISGLKTSLDALNRLNNEGWRSPIKFNLSTSFEFDLSQVVSAGSAVYAAMNSSQPFEVFCAGAAITVLSGFIKVRPQLQNVIKDGDTNLAYLTNAAREGVIKNNDNASN</sequence>
<reference evidence="1" key="1">
    <citation type="submission" date="2022-11" db="EMBL/GenBank/DDBJ databases">
        <title>blaNDM-1 and qnrB1 co-producing ST413 Enterobacter.</title>
        <authorList>
            <person name="Halder G."/>
            <person name="Chaudhuri B."/>
            <person name="Dutta S."/>
        </authorList>
    </citation>
    <scope>NUCLEOTIDE SEQUENCE</scope>
    <source>
        <strain evidence="1">PEER684</strain>
    </source>
</reference>
<gene>
    <name evidence="1" type="ORF">MX989_14530</name>
</gene>
<dbReference type="AlphaFoldDB" id="A0AAE4DYB8"/>
<name>A0AAE4DYB8_9ENTR</name>
<accession>A0AAE4DYB8</accession>
<dbReference type="Pfam" id="PF19749">
    <property type="entry name" value="DUF6236"/>
    <property type="match status" value="1"/>
</dbReference>